<organism evidence="1 2">
    <name type="scientific">Ensete ventricosum</name>
    <name type="common">Abyssinian banana</name>
    <name type="synonym">Musa ensete</name>
    <dbReference type="NCBI Taxonomy" id="4639"/>
    <lineage>
        <taxon>Eukaryota</taxon>
        <taxon>Viridiplantae</taxon>
        <taxon>Streptophyta</taxon>
        <taxon>Embryophyta</taxon>
        <taxon>Tracheophyta</taxon>
        <taxon>Spermatophyta</taxon>
        <taxon>Magnoliopsida</taxon>
        <taxon>Liliopsida</taxon>
        <taxon>Zingiberales</taxon>
        <taxon>Musaceae</taxon>
        <taxon>Ensete</taxon>
    </lineage>
</organism>
<name>A0A426Z547_ENSVE</name>
<reference evidence="1 2" key="1">
    <citation type="journal article" date="2014" name="Agronomy (Basel)">
        <title>A Draft Genome Sequence for Ensete ventricosum, the Drought-Tolerant Tree Against Hunger.</title>
        <authorList>
            <person name="Harrison J."/>
            <person name="Moore K.A."/>
            <person name="Paszkiewicz K."/>
            <person name="Jones T."/>
            <person name="Grant M."/>
            <person name="Ambacheew D."/>
            <person name="Muzemil S."/>
            <person name="Studholme D.J."/>
        </authorList>
    </citation>
    <scope>NUCLEOTIDE SEQUENCE [LARGE SCALE GENOMIC DNA]</scope>
</reference>
<evidence type="ECO:0000313" key="2">
    <source>
        <dbReference type="Proteomes" id="UP000287651"/>
    </source>
</evidence>
<gene>
    <name evidence="1" type="ORF">B296_00012227</name>
</gene>
<accession>A0A426Z547</accession>
<dbReference type="EMBL" id="AMZH03008375">
    <property type="protein sequence ID" value="RRT59092.1"/>
    <property type="molecule type" value="Genomic_DNA"/>
</dbReference>
<comment type="caution">
    <text evidence="1">The sequence shown here is derived from an EMBL/GenBank/DDBJ whole genome shotgun (WGS) entry which is preliminary data.</text>
</comment>
<dbReference type="Proteomes" id="UP000287651">
    <property type="component" value="Unassembled WGS sequence"/>
</dbReference>
<proteinExistence type="predicted"/>
<dbReference type="AlphaFoldDB" id="A0A426Z547"/>
<evidence type="ECO:0000313" key="1">
    <source>
        <dbReference type="EMBL" id="RRT59092.1"/>
    </source>
</evidence>
<sequence>MKSTTPIMEIDDDDRRPLLPVSISSQHFFAGWEPRRPSKVPTPESGLVDPAASKVNVVLLSDGLSSFCPPRLLPLTGPLVCSSSEMLREKKAGSRRRTTQRFLVVSGRRLCVLLLHVPLSRSHCCGFRRLMQ</sequence>
<protein>
    <submittedName>
        <fullName evidence="1">Uncharacterized protein</fullName>
    </submittedName>
</protein>